<evidence type="ECO:0000259" key="4">
    <source>
        <dbReference type="Pfam" id="PF01171"/>
    </source>
</evidence>
<feature type="binding site" evidence="3">
    <location>
        <begin position="58"/>
        <end position="60"/>
    </location>
    <ligand>
        <name>ATP</name>
        <dbReference type="ChEBI" id="CHEBI:30616"/>
    </ligand>
</feature>
<dbReference type="PROSITE" id="PS01263">
    <property type="entry name" value="UPF0021"/>
    <property type="match status" value="1"/>
</dbReference>
<comment type="caution">
    <text evidence="6">The sequence shown here is derived from an EMBL/GenBank/DDBJ whole genome shotgun (WGS) entry which is preliminary data.</text>
</comment>
<dbReference type="InterPro" id="IPR011063">
    <property type="entry name" value="TilS/TtcA_N"/>
</dbReference>
<dbReference type="EMBL" id="JASNVW010000007">
    <property type="protein sequence ID" value="MDK6029378.1"/>
    <property type="molecule type" value="Genomic_DNA"/>
</dbReference>
<dbReference type="InterPro" id="IPR054306">
    <property type="entry name" value="TtuA-like_LIM_N"/>
</dbReference>
<keyword evidence="3" id="KW-0547">Nucleotide-binding</keyword>
<dbReference type="PANTHER" id="PTHR11807:SF12">
    <property type="entry name" value="CYTOPLASMIC TRNA 2-THIOLATION PROTEIN 1"/>
    <property type="match status" value="1"/>
</dbReference>
<dbReference type="InterPro" id="IPR020554">
    <property type="entry name" value="UPF0021_CS"/>
</dbReference>
<sequence length="332" mass="37346">MVETKIKCSFCNENAVTRIGYAKLWLCKEHFIQFIEKKVFNTFKRYGLGGKNWRILAAVSGGKDSVSMLYILHKLSKDIGFELIALHIDLGIGEYSKISREVVENLCKSLGIPLIVLDLKELTGFNLPEMVSKTKRPPCSLCGLIKRYLINVAAQELKANAVALGHHLDDLIPYIIKNFVLQNLFEISKLGPKTDTLNGLVGRIRPLYEVSEDEIMLYAYLAKLPFVQNECPYSARKGLEKTIREFINNAEKRHPGFKIAFARSIAKNIEIYKNIGKEEPLKQCKICQSPSNSEICSFCKITAKVAGKPLGSEVKTKIAQLHLLNLNHTSTT</sequence>
<dbReference type="Proteomes" id="UP001529235">
    <property type="component" value="Unassembled WGS sequence"/>
</dbReference>
<feature type="domain" description="tRNA(Ile)-lysidine/2-thiocytidine synthase N-terminal" evidence="4">
    <location>
        <begin position="55"/>
        <end position="230"/>
    </location>
</feature>
<proteinExistence type="predicted"/>
<dbReference type="GO" id="GO:0016740">
    <property type="term" value="F:transferase activity"/>
    <property type="evidence" value="ECO:0007669"/>
    <property type="project" value="UniProtKB-KW"/>
</dbReference>
<feature type="binding site" evidence="2">
    <location>
        <position position="30"/>
    </location>
    <ligand>
        <name>Zn(2+)</name>
        <dbReference type="ChEBI" id="CHEBI:29105"/>
        <label>1</label>
    </ligand>
</feature>
<dbReference type="PIRSF" id="PIRSF004976">
    <property type="entry name" value="ATPase_YdaO"/>
    <property type="match status" value="1"/>
</dbReference>
<evidence type="ECO:0000256" key="1">
    <source>
        <dbReference type="ARBA" id="ARBA00022679"/>
    </source>
</evidence>
<feature type="binding site" evidence="2">
    <location>
        <position position="296"/>
    </location>
    <ligand>
        <name>Zn(2+)</name>
        <dbReference type="ChEBI" id="CHEBI:29105"/>
        <label>2</label>
    </ligand>
</feature>
<evidence type="ECO:0000313" key="6">
    <source>
        <dbReference type="EMBL" id="MDK6029378.1"/>
    </source>
</evidence>
<dbReference type="Pfam" id="PF01171">
    <property type="entry name" value="ATP_bind_3"/>
    <property type="match status" value="1"/>
</dbReference>
<accession>A0ABD4ZBA7</accession>
<dbReference type="NCBIfam" id="TIGR00269">
    <property type="entry name" value="TIGR00269 family protein"/>
    <property type="match status" value="1"/>
</dbReference>
<feature type="domain" description="2-thiouridine synthetase TtuA-like N-terminal LIM" evidence="5">
    <location>
        <begin position="7"/>
        <end position="32"/>
    </location>
</feature>
<feature type="binding site" evidence="3">
    <location>
        <position position="165"/>
    </location>
    <ligand>
        <name>ATP</name>
        <dbReference type="ChEBI" id="CHEBI:30616"/>
    </ligand>
</feature>
<evidence type="ECO:0000256" key="2">
    <source>
        <dbReference type="PIRSR" id="PIRSR004976-50"/>
    </source>
</evidence>
<dbReference type="InterPro" id="IPR014729">
    <property type="entry name" value="Rossmann-like_a/b/a_fold"/>
</dbReference>
<feature type="binding site" evidence="3">
    <location>
        <position position="88"/>
    </location>
    <ligand>
        <name>ATP</name>
        <dbReference type="ChEBI" id="CHEBI:30616"/>
    </ligand>
</feature>
<dbReference type="SUPFAM" id="SSF52402">
    <property type="entry name" value="Adenine nucleotide alpha hydrolases-like"/>
    <property type="match status" value="1"/>
</dbReference>
<keyword evidence="2" id="KW-0479">Metal-binding</keyword>
<dbReference type="Pfam" id="PF22082">
    <property type="entry name" value="TtuA_LIM_N"/>
    <property type="match status" value="1"/>
</dbReference>
<feature type="binding site" evidence="2">
    <location>
        <position position="284"/>
    </location>
    <ligand>
        <name>Zn(2+)</name>
        <dbReference type="ChEBI" id="CHEBI:29105"/>
        <label>2</label>
    </ligand>
</feature>
<dbReference type="InterPro" id="IPR035107">
    <property type="entry name" value="tRNA_thiolation_TtcA_Ctu1"/>
</dbReference>
<keyword evidence="7" id="KW-1185">Reference proteome</keyword>
<keyword evidence="1" id="KW-0808">Transferase</keyword>
<reference evidence="6 7" key="1">
    <citation type="submission" date="2023-05" db="EMBL/GenBank/DDBJ databases">
        <title>A new hyperthermophilic archaea 'Ignisphaera cupida' sp. nov. and description of the family 'Ignisphaeraceae' fam. nov.</title>
        <authorList>
            <person name="Podosokorskaya O.A."/>
            <person name="Elcheninov A.G."/>
            <person name="Klukina A."/>
            <person name="Merkel A.Y."/>
        </authorList>
    </citation>
    <scope>NUCLEOTIDE SEQUENCE [LARGE SCALE GENOMIC DNA]</scope>
    <source>
        <strain evidence="6 7">4213-co</strain>
    </source>
</reference>
<feature type="binding site" evidence="2">
    <location>
        <position position="27"/>
    </location>
    <ligand>
        <name>Zn(2+)</name>
        <dbReference type="ChEBI" id="CHEBI:29105"/>
        <label>1</label>
    </ligand>
</feature>
<gene>
    <name evidence="6" type="ORF">QPL79_08385</name>
</gene>
<protein>
    <submittedName>
        <fullName evidence="6">TIGR00269 family protein</fullName>
    </submittedName>
</protein>
<evidence type="ECO:0000256" key="3">
    <source>
        <dbReference type="PIRSR" id="PIRSR004976-51"/>
    </source>
</evidence>
<organism evidence="6 7">
    <name type="scientific">Ignisphaera cupida</name>
    <dbReference type="NCBI Taxonomy" id="3050454"/>
    <lineage>
        <taxon>Archaea</taxon>
        <taxon>Thermoproteota</taxon>
        <taxon>Thermoprotei</taxon>
        <taxon>Desulfurococcales</taxon>
        <taxon>Desulfurococcaceae</taxon>
        <taxon>Ignisphaera</taxon>
    </lineage>
</organism>
<feature type="binding site" evidence="3">
    <location>
        <position position="64"/>
    </location>
    <ligand>
        <name>ATP</name>
        <dbReference type="ChEBI" id="CHEBI:30616"/>
    </ligand>
</feature>
<dbReference type="InterPro" id="IPR000541">
    <property type="entry name" value="Ncs6/Tuc1/Ctu1"/>
</dbReference>
<evidence type="ECO:0000259" key="5">
    <source>
        <dbReference type="Pfam" id="PF22082"/>
    </source>
</evidence>
<dbReference type="Gene3D" id="3.40.50.620">
    <property type="entry name" value="HUPs"/>
    <property type="match status" value="1"/>
</dbReference>
<feature type="binding site" evidence="3">
    <location>
        <position position="170"/>
    </location>
    <ligand>
        <name>ATP</name>
        <dbReference type="ChEBI" id="CHEBI:30616"/>
    </ligand>
</feature>
<feature type="binding site" evidence="2">
    <location>
        <position position="11"/>
    </location>
    <ligand>
        <name>Zn(2+)</name>
        <dbReference type="ChEBI" id="CHEBI:29105"/>
        <label>1</label>
    </ligand>
</feature>
<dbReference type="PANTHER" id="PTHR11807">
    <property type="entry name" value="ATPASES OF THE PP SUPERFAMILY-RELATED"/>
    <property type="match status" value="1"/>
</dbReference>
<feature type="binding site" evidence="2">
    <location>
        <position position="299"/>
    </location>
    <ligand>
        <name>Zn(2+)</name>
        <dbReference type="ChEBI" id="CHEBI:29105"/>
        <label>2</label>
    </ligand>
</feature>
<evidence type="ECO:0000313" key="7">
    <source>
        <dbReference type="Proteomes" id="UP001529235"/>
    </source>
</evidence>
<name>A0ABD4ZBA7_9CREN</name>
<keyword evidence="3" id="KW-0067">ATP-binding</keyword>
<dbReference type="RefSeq" id="WP_285274363.1">
    <property type="nucleotide sequence ID" value="NZ_JASNVW010000007.1"/>
</dbReference>
<feature type="binding site" evidence="2">
    <location>
        <position position="287"/>
    </location>
    <ligand>
        <name>Zn(2+)</name>
        <dbReference type="ChEBI" id="CHEBI:29105"/>
        <label>2</label>
    </ligand>
</feature>
<keyword evidence="2" id="KW-0862">Zinc</keyword>
<feature type="binding site" evidence="2">
    <location>
        <position position="8"/>
    </location>
    <ligand>
        <name>Zn(2+)</name>
        <dbReference type="ChEBI" id="CHEBI:29105"/>
        <label>1</label>
    </ligand>
</feature>
<dbReference type="AlphaFoldDB" id="A0ABD4ZBA7"/>